<proteinExistence type="predicted"/>
<dbReference type="KEGG" id="swp:swp_1247"/>
<accession>B8CKK2</accession>
<sequence>MTQSSDEKAANNLLERLMVADRNVSSPGWILGAATKDPIDEATLHRVSEVTVRLNDGSIVSMELAYYADDLKQGDKVSVSMNQSDEIMNIETLIVKALPINRMDKPLHQRNTLLLAK</sequence>
<dbReference type="HOGENOM" id="CLU_2083252_0_0_6"/>
<dbReference type="Proteomes" id="UP000000753">
    <property type="component" value="Chromosome"/>
</dbReference>
<evidence type="ECO:0000313" key="2">
    <source>
        <dbReference type="Proteomes" id="UP000000753"/>
    </source>
</evidence>
<dbReference type="AlphaFoldDB" id="B8CKK2"/>
<protein>
    <submittedName>
        <fullName evidence="1">Uncharacterized protein</fullName>
    </submittedName>
</protein>
<gene>
    <name evidence="1" type="ordered locus">swp_1247</name>
</gene>
<keyword evidence="2" id="KW-1185">Reference proteome</keyword>
<dbReference type="EMBL" id="CP000472">
    <property type="protein sequence ID" value="ACJ28041.1"/>
    <property type="molecule type" value="Genomic_DNA"/>
</dbReference>
<reference evidence="1 2" key="1">
    <citation type="journal article" date="2008" name="PLoS ONE">
        <title>Environmental adaptation: genomic analysis of the piezotolerant and psychrotolerant deep-sea iron reducing bacterium Shewanella piezotolerans WP3.</title>
        <authorList>
            <person name="Wang F."/>
            <person name="Wang J."/>
            <person name="Jian H."/>
            <person name="Zhang B."/>
            <person name="Li S."/>
            <person name="Wang F."/>
            <person name="Zeng X."/>
            <person name="Gao L."/>
            <person name="Bartlett D.H."/>
            <person name="Yu J."/>
            <person name="Hu S."/>
            <person name="Xiao X."/>
        </authorList>
    </citation>
    <scope>NUCLEOTIDE SEQUENCE [LARGE SCALE GENOMIC DNA]</scope>
    <source>
        <strain evidence="2">WP3 / JCM 13877</strain>
    </source>
</reference>
<organism evidence="1 2">
    <name type="scientific">Shewanella piezotolerans (strain WP3 / JCM 13877)</name>
    <dbReference type="NCBI Taxonomy" id="225849"/>
    <lineage>
        <taxon>Bacteria</taxon>
        <taxon>Pseudomonadati</taxon>
        <taxon>Pseudomonadota</taxon>
        <taxon>Gammaproteobacteria</taxon>
        <taxon>Alteromonadales</taxon>
        <taxon>Shewanellaceae</taxon>
        <taxon>Shewanella</taxon>
    </lineage>
</organism>
<name>B8CKK2_SHEPW</name>
<evidence type="ECO:0000313" key="1">
    <source>
        <dbReference type="EMBL" id="ACJ28041.1"/>
    </source>
</evidence>